<dbReference type="PROSITE" id="PS50977">
    <property type="entry name" value="HTH_TETR_2"/>
    <property type="match status" value="1"/>
</dbReference>
<feature type="domain" description="HTH tetR-type" evidence="3">
    <location>
        <begin position="9"/>
        <end position="69"/>
    </location>
</feature>
<comment type="caution">
    <text evidence="4">The sequence shown here is derived from an EMBL/GenBank/DDBJ whole genome shotgun (WGS) entry which is preliminary data.</text>
</comment>
<dbReference type="InterPro" id="IPR050624">
    <property type="entry name" value="HTH-type_Tx_Regulator"/>
</dbReference>
<dbReference type="GO" id="GO:0003677">
    <property type="term" value="F:DNA binding"/>
    <property type="evidence" value="ECO:0007669"/>
    <property type="project" value="UniProtKB-UniRule"/>
</dbReference>
<dbReference type="Pfam" id="PF00440">
    <property type="entry name" value="TetR_N"/>
    <property type="match status" value="1"/>
</dbReference>
<sequence length="191" mass="21533">MDTQDRRVKRTQHLLAKALIALTLEKGFDAVTIRDITDRADIGYATFFRHYKDKHELLKDVLDVVLIELVNLLRSSYPAGNSNSTTGVLLFRYVQEHNEVVRALLGTHNLRQQLLKAATNTTISETGPRPGSVVPLEIASNHIVASSIALIEWWLDHNMPYPIELMGNIYEELIERPTSEAAFLAKGQQSQ</sequence>
<reference evidence="5" key="1">
    <citation type="submission" date="2018-12" db="EMBL/GenBank/DDBJ databases">
        <title>Tengunoibacter tsumagoiensis gen. nov., sp. nov., Dictyobacter kobayashii sp. nov., D. alpinus sp. nov., and D. joshuensis sp. nov. and description of Dictyobacteraceae fam. nov. within the order Ktedonobacterales isolated from Tengu-no-mugimeshi.</title>
        <authorList>
            <person name="Wang C.M."/>
            <person name="Zheng Y."/>
            <person name="Sakai Y."/>
            <person name="Toyoda A."/>
            <person name="Minakuchi Y."/>
            <person name="Abe K."/>
            <person name="Yokota A."/>
            <person name="Yabe S."/>
        </authorList>
    </citation>
    <scope>NUCLEOTIDE SEQUENCE [LARGE SCALE GENOMIC DNA]</scope>
    <source>
        <strain evidence="5">Uno11</strain>
    </source>
</reference>
<protein>
    <submittedName>
        <fullName evidence="4">TetR family transcriptional regulator</fullName>
    </submittedName>
</protein>
<organism evidence="4 5">
    <name type="scientific">Dictyobacter kobayashii</name>
    <dbReference type="NCBI Taxonomy" id="2014872"/>
    <lineage>
        <taxon>Bacteria</taxon>
        <taxon>Bacillati</taxon>
        <taxon>Chloroflexota</taxon>
        <taxon>Ktedonobacteria</taxon>
        <taxon>Ktedonobacterales</taxon>
        <taxon>Dictyobacteraceae</taxon>
        <taxon>Dictyobacter</taxon>
    </lineage>
</organism>
<dbReference type="InterPro" id="IPR039532">
    <property type="entry name" value="TetR_C_Firmicutes"/>
</dbReference>
<accession>A0A402AUA0</accession>
<keyword evidence="1 2" id="KW-0238">DNA-binding</keyword>
<dbReference type="Pfam" id="PF14278">
    <property type="entry name" value="TetR_C_8"/>
    <property type="match status" value="1"/>
</dbReference>
<dbReference type="PANTHER" id="PTHR43479">
    <property type="entry name" value="ACREF/ENVCD OPERON REPRESSOR-RELATED"/>
    <property type="match status" value="1"/>
</dbReference>
<gene>
    <name evidence="4" type="ORF">KDK_64290</name>
</gene>
<dbReference type="EMBL" id="BIFS01000002">
    <property type="protein sequence ID" value="GCE22629.1"/>
    <property type="molecule type" value="Genomic_DNA"/>
</dbReference>
<dbReference type="Gene3D" id="1.10.357.10">
    <property type="entry name" value="Tetracycline Repressor, domain 2"/>
    <property type="match status" value="1"/>
</dbReference>
<keyword evidence="5" id="KW-1185">Reference proteome</keyword>
<evidence type="ECO:0000313" key="4">
    <source>
        <dbReference type="EMBL" id="GCE22629.1"/>
    </source>
</evidence>
<dbReference type="RefSeq" id="WP_161977812.1">
    <property type="nucleotide sequence ID" value="NZ_BIFS01000002.1"/>
</dbReference>
<evidence type="ECO:0000313" key="5">
    <source>
        <dbReference type="Proteomes" id="UP000287188"/>
    </source>
</evidence>
<name>A0A402AUA0_9CHLR</name>
<feature type="DNA-binding region" description="H-T-H motif" evidence="2">
    <location>
        <begin position="32"/>
        <end position="51"/>
    </location>
</feature>
<dbReference type="PANTHER" id="PTHR43479:SF7">
    <property type="entry name" value="TETR-FAMILY TRANSCRIPTIONAL REGULATOR"/>
    <property type="match status" value="1"/>
</dbReference>
<dbReference type="Proteomes" id="UP000287188">
    <property type="component" value="Unassembled WGS sequence"/>
</dbReference>
<evidence type="ECO:0000256" key="1">
    <source>
        <dbReference type="ARBA" id="ARBA00023125"/>
    </source>
</evidence>
<evidence type="ECO:0000259" key="3">
    <source>
        <dbReference type="PROSITE" id="PS50977"/>
    </source>
</evidence>
<dbReference type="InterPro" id="IPR009057">
    <property type="entry name" value="Homeodomain-like_sf"/>
</dbReference>
<dbReference type="InterPro" id="IPR001647">
    <property type="entry name" value="HTH_TetR"/>
</dbReference>
<dbReference type="AlphaFoldDB" id="A0A402AUA0"/>
<dbReference type="SUPFAM" id="SSF46689">
    <property type="entry name" value="Homeodomain-like"/>
    <property type="match status" value="1"/>
</dbReference>
<evidence type="ECO:0000256" key="2">
    <source>
        <dbReference type="PROSITE-ProRule" id="PRU00335"/>
    </source>
</evidence>
<proteinExistence type="predicted"/>